<evidence type="ECO:0000256" key="1">
    <source>
        <dbReference type="ARBA" id="ARBA00023118"/>
    </source>
</evidence>
<gene>
    <name evidence="3" type="ORF">SAMN04487772_10646</name>
</gene>
<dbReference type="PANTHER" id="PTHR35579:SF3">
    <property type="entry name" value="CRISPR SYSTEM CMS ENDORIBONUCLEASE CSM3"/>
    <property type="match status" value="1"/>
</dbReference>
<dbReference type="InterPro" id="IPR052216">
    <property type="entry name" value="CRISPR_Csm3_endoribonuclease"/>
</dbReference>
<evidence type="ECO:0000259" key="2">
    <source>
        <dbReference type="Pfam" id="PF03787"/>
    </source>
</evidence>
<sequence>MSYILIELKSDTCVSSGEIYNCLVDSDICYDKYGLPYIPAKRMKGCLRESAEELRDWGYEIEIDEIFGEPGSHNAMLRISNANLCKSDINADYEDYLIDIKAYRNANYITTQSVLEQFAYMRTQTQICNKSGVAKRNTLRSIRVLKRGLTFRANVSFSCNNEIVKDYIKQLEDCCKALKTMGLNRTRGMGEVEVSFHFEEEIEQSQTTLKTAYHRPLPDGEREKLQYVITLKSPLLTRSISAGQDVTENYIEGAKVLGFLVHHVGMGFEEFMNLGELICSNAYIYNNGIRYLPASAALYSLKNNSGSIRDRVVDDSIQEEYKKNLRGKIEQLKSLKDIYVSSNEMNEIHTMEVCTEIRYHHSRPEDKSIGRANAKMYDLDSNSNMGSIGAGEFYQLESLSEGQQFSGYVIGTPAQIELIEKAIRRHSKTRMGYNRSSEYGEVEFELVSAQEEKKDSIMCKQFVLKLESPLIQYSDDGAYTTESFAIIEALKKILNVETLKINKEFVKFKTLCGYNTTWKMRKPVIYAFDKGTTFVIEADCEIDLSLFSDIWLGERVNEGYGEISVYPIGSSYEKVKVNDLKVKVQNEVGVSKYKTNLIPNIANKLEVEYISGIARKKAQEYRNKCKRVDVLKPVVHALWSKLIELSKHGKERILEDTKELLDKKSEKKANSRRAAQKDTISNEILQDAFMEEILQNNIYEAANLTKKEIRYEYYLAYFEELKYLLRIDEIRKGGN</sequence>
<reference evidence="3 4" key="1">
    <citation type="submission" date="2016-10" db="EMBL/GenBank/DDBJ databases">
        <authorList>
            <person name="de Groot N.N."/>
        </authorList>
    </citation>
    <scope>NUCLEOTIDE SEQUENCE [LARGE SCALE GENOMIC DNA]</scope>
    <source>
        <strain evidence="3 4">DSM 1801</strain>
    </source>
</reference>
<dbReference type="RefSeq" id="WP_092477241.1">
    <property type="nucleotide sequence ID" value="NZ_FOHN01000006.1"/>
</dbReference>
<dbReference type="CDD" id="cd09726">
    <property type="entry name" value="RAMP_I_III"/>
    <property type="match status" value="1"/>
</dbReference>
<dbReference type="AlphaFoldDB" id="A0A1I0AUI9"/>
<evidence type="ECO:0000313" key="3">
    <source>
        <dbReference type="EMBL" id="SES98068.1"/>
    </source>
</evidence>
<dbReference type="Proteomes" id="UP000199800">
    <property type="component" value="Unassembled WGS sequence"/>
</dbReference>
<dbReference type="PANTHER" id="PTHR35579">
    <property type="entry name" value="CRISPR SYSTEM CMS ENDORIBONUCLEASE CSM3"/>
    <property type="match status" value="1"/>
</dbReference>
<accession>A0A1I0AUI9</accession>
<keyword evidence="4" id="KW-1185">Reference proteome</keyword>
<keyword evidence="1" id="KW-0051">Antiviral defense</keyword>
<name>A0A1I0AUI9_9FIRM</name>
<dbReference type="STRING" id="29364.SAMN04487772_10646"/>
<proteinExistence type="predicted"/>
<dbReference type="GO" id="GO:0051607">
    <property type="term" value="P:defense response to virus"/>
    <property type="evidence" value="ECO:0007669"/>
    <property type="project" value="UniProtKB-KW"/>
</dbReference>
<evidence type="ECO:0000313" key="4">
    <source>
        <dbReference type="Proteomes" id="UP000199800"/>
    </source>
</evidence>
<dbReference type="EMBL" id="FOHN01000006">
    <property type="protein sequence ID" value="SES98068.1"/>
    <property type="molecule type" value="Genomic_DNA"/>
</dbReference>
<dbReference type="InterPro" id="IPR005537">
    <property type="entry name" value="RAMP_III_fam"/>
</dbReference>
<feature type="domain" description="CRISPR type III-associated protein" evidence="2">
    <location>
        <begin position="31"/>
        <end position="193"/>
    </location>
</feature>
<protein>
    <submittedName>
        <fullName evidence="3">CRISPR/Cas system CSM-associated protein Csm3, group 7 of RAMP superfamily</fullName>
    </submittedName>
</protein>
<dbReference type="Pfam" id="PF03787">
    <property type="entry name" value="RAMPs"/>
    <property type="match status" value="1"/>
</dbReference>
<organism evidence="3 4">
    <name type="scientific">[Clostridium] polysaccharolyticum</name>
    <dbReference type="NCBI Taxonomy" id="29364"/>
    <lineage>
        <taxon>Bacteria</taxon>
        <taxon>Bacillati</taxon>
        <taxon>Bacillota</taxon>
        <taxon>Clostridia</taxon>
        <taxon>Lachnospirales</taxon>
        <taxon>Lachnospiraceae</taxon>
    </lineage>
</organism>